<sequence>MNMDVIVSHINSYVSLNEEEVRALSSALISKTIKQGELIVESGEPARYMIFMNAGYVMTYYTDKEGFDHVIQFASTGWWSGDLYSLSENVPTIYSTRALSAGEVLLFPKAAQDQLLDKYPKFERYFRILFHNALMRLQFRIIENYSATAESRYLSFRERFPGMEQHVSQKHIASYLGITPEFLSKIRKKLQQK</sequence>
<accession>A0A6N8JLH0</accession>
<evidence type="ECO:0000259" key="1">
    <source>
        <dbReference type="PROSITE" id="PS50042"/>
    </source>
</evidence>
<gene>
    <name evidence="2" type="ORF">GO495_30825</name>
</gene>
<organism evidence="2 3">
    <name type="scientific">Chitinophaga oryziterrae</name>
    <dbReference type="NCBI Taxonomy" id="1031224"/>
    <lineage>
        <taxon>Bacteria</taxon>
        <taxon>Pseudomonadati</taxon>
        <taxon>Bacteroidota</taxon>
        <taxon>Chitinophagia</taxon>
        <taxon>Chitinophagales</taxon>
        <taxon>Chitinophagaceae</taxon>
        <taxon>Chitinophaga</taxon>
    </lineage>
</organism>
<dbReference type="GO" id="GO:0003700">
    <property type="term" value="F:DNA-binding transcription factor activity"/>
    <property type="evidence" value="ECO:0007669"/>
    <property type="project" value="TreeGrafter"/>
</dbReference>
<dbReference type="InterPro" id="IPR018490">
    <property type="entry name" value="cNMP-bd_dom_sf"/>
</dbReference>
<dbReference type="PROSITE" id="PS50042">
    <property type="entry name" value="CNMP_BINDING_3"/>
    <property type="match status" value="1"/>
</dbReference>
<dbReference type="Pfam" id="PF00027">
    <property type="entry name" value="cNMP_binding"/>
    <property type="match status" value="1"/>
</dbReference>
<dbReference type="InterPro" id="IPR014710">
    <property type="entry name" value="RmlC-like_jellyroll"/>
</dbReference>
<proteinExistence type="predicted"/>
<dbReference type="Proteomes" id="UP000468388">
    <property type="component" value="Unassembled WGS sequence"/>
</dbReference>
<dbReference type="SUPFAM" id="SSF51206">
    <property type="entry name" value="cAMP-binding domain-like"/>
    <property type="match status" value="1"/>
</dbReference>
<dbReference type="InterPro" id="IPR050397">
    <property type="entry name" value="Env_Response_Regulators"/>
</dbReference>
<comment type="caution">
    <text evidence="2">The sequence shown here is derived from an EMBL/GenBank/DDBJ whole genome shotgun (WGS) entry which is preliminary data.</text>
</comment>
<evidence type="ECO:0000313" key="3">
    <source>
        <dbReference type="Proteomes" id="UP000468388"/>
    </source>
</evidence>
<dbReference type="InterPro" id="IPR000595">
    <property type="entry name" value="cNMP-bd_dom"/>
</dbReference>
<dbReference type="EMBL" id="WRXO01000015">
    <property type="protein sequence ID" value="MVT45022.1"/>
    <property type="molecule type" value="Genomic_DNA"/>
</dbReference>
<keyword evidence="3" id="KW-1185">Reference proteome</keyword>
<feature type="domain" description="Cyclic nucleotide-binding" evidence="1">
    <location>
        <begin position="12"/>
        <end position="116"/>
    </location>
</feature>
<evidence type="ECO:0000313" key="2">
    <source>
        <dbReference type="EMBL" id="MVT45022.1"/>
    </source>
</evidence>
<dbReference type="PANTHER" id="PTHR24567">
    <property type="entry name" value="CRP FAMILY TRANSCRIPTIONAL REGULATORY PROTEIN"/>
    <property type="match status" value="1"/>
</dbReference>
<dbReference type="Gene3D" id="2.60.120.10">
    <property type="entry name" value="Jelly Rolls"/>
    <property type="match status" value="1"/>
</dbReference>
<reference evidence="2 3" key="1">
    <citation type="submission" date="2019-12" db="EMBL/GenBank/DDBJ databases">
        <title>The draft genomic sequence of strain Chitinophaga oryziterrae JCM 16595.</title>
        <authorList>
            <person name="Zhang X."/>
        </authorList>
    </citation>
    <scope>NUCLEOTIDE SEQUENCE [LARGE SCALE GENOMIC DNA]</scope>
    <source>
        <strain evidence="2 3">JCM 16595</strain>
    </source>
</reference>
<dbReference type="GO" id="GO:0005829">
    <property type="term" value="C:cytosol"/>
    <property type="evidence" value="ECO:0007669"/>
    <property type="project" value="TreeGrafter"/>
</dbReference>
<dbReference type="AlphaFoldDB" id="A0A6N8JLH0"/>
<protein>
    <submittedName>
        <fullName evidence="2">Cyclic nucleotide-binding domain-containing protein</fullName>
    </submittedName>
</protein>
<dbReference type="PANTHER" id="PTHR24567:SF76">
    <property type="entry name" value="CYCLIC NUCLEOTIDE-BINDING DOMAIN PROTEIN"/>
    <property type="match status" value="1"/>
</dbReference>
<name>A0A6N8JLH0_9BACT</name>
<dbReference type="CDD" id="cd00038">
    <property type="entry name" value="CAP_ED"/>
    <property type="match status" value="1"/>
</dbReference>